<protein>
    <submittedName>
        <fullName evidence="2">Uncharacterized protein</fullName>
    </submittedName>
</protein>
<reference evidence="3" key="2">
    <citation type="submission" date="2010-04" db="EMBL/GenBank/DDBJ databases">
        <authorList>
            <person name="Buell R."/>
            <person name="Hamilton J."/>
            <person name="Hostetler J."/>
        </authorList>
    </citation>
    <scope>NUCLEOTIDE SEQUENCE [LARGE SCALE GENOMIC DNA]</scope>
    <source>
        <strain evidence="3">DAOM:BR144</strain>
    </source>
</reference>
<keyword evidence="1" id="KW-0472">Membrane</keyword>
<accession>K3X2K2</accession>
<keyword evidence="3" id="KW-1185">Reference proteome</keyword>
<evidence type="ECO:0000256" key="1">
    <source>
        <dbReference type="SAM" id="Phobius"/>
    </source>
</evidence>
<dbReference type="EMBL" id="GL376571">
    <property type="status" value="NOT_ANNOTATED_CDS"/>
    <property type="molecule type" value="Genomic_DNA"/>
</dbReference>
<dbReference type="VEuPathDB" id="FungiDB:PYU1_G011426"/>
<proteinExistence type="predicted"/>
<keyword evidence="1" id="KW-1133">Transmembrane helix</keyword>
<dbReference type="InParanoid" id="K3X2K2"/>
<organism evidence="2 3">
    <name type="scientific">Globisporangium ultimum (strain ATCC 200006 / CBS 805.95 / DAOM BR144)</name>
    <name type="common">Pythium ultimum</name>
    <dbReference type="NCBI Taxonomy" id="431595"/>
    <lineage>
        <taxon>Eukaryota</taxon>
        <taxon>Sar</taxon>
        <taxon>Stramenopiles</taxon>
        <taxon>Oomycota</taxon>
        <taxon>Peronosporomycetes</taxon>
        <taxon>Pythiales</taxon>
        <taxon>Pythiaceae</taxon>
        <taxon>Globisporangium</taxon>
    </lineage>
</organism>
<dbReference type="HOGENOM" id="CLU_087144_0_1_1"/>
<feature type="transmembrane region" description="Helical" evidence="1">
    <location>
        <begin position="44"/>
        <end position="65"/>
    </location>
</feature>
<keyword evidence="1" id="KW-0812">Transmembrane</keyword>
<name>K3X2K2_GLOUD</name>
<dbReference type="AlphaFoldDB" id="K3X2K2"/>
<dbReference type="Proteomes" id="UP000019132">
    <property type="component" value="Unassembled WGS sequence"/>
</dbReference>
<sequence>MRWISGFCSCCDDCVPNLFMMWCCPCVSLAQIYARMGFLSYKVALFRFAVMYAGGIVGRFFPGAVACSSSSSTTSEIAVLILTVLLVLGQLAYCAQVIYARMQVCKRFQIPDVCTACCAIAQMATHVKSYEPGDCSFTEPSMLPAYTL</sequence>
<evidence type="ECO:0000313" key="3">
    <source>
        <dbReference type="Proteomes" id="UP000019132"/>
    </source>
</evidence>
<dbReference type="OMA" id="ACCAIAQ"/>
<evidence type="ECO:0000313" key="2">
    <source>
        <dbReference type="EnsemblProtists" id="PYU1_T011451"/>
    </source>
</evidence>
<feature type="transmembrane region" description="Helical" evidence="1">
    <location>
        <begin position="77"/>
        <end position="99"/>
    </location>
</feature>
<reference evidence="2" key="3">
    <citation type="submission" date="2015-02" db="UniProtKB">
        <authorList>
            <consortium name="EnsemblProtists"/>
        </authorList>
    </citation>
    <scope>IDENTIFICATION</scope>
    <source>
        <strain evidence="2">DAOM BR144</strain>
    </source>
</reference>
<reference evidence="3" key="1">
    <citation type="journal article" date="2010" name="Genome Biol.">
        <title>Genome sequence of the necrotrophic plant pathogen Pythium ultimum reveals original pathogenicity mechanisms and effector repertoire.</title>
        <authorList>
            <person name="Levesque C.A."/>
            <person name="Brouwer H."/>
            <person name="Cano L."/>
            <person name="Hamilton J.P."/>
            <person name="Holt C."/>
            <person name="Huitema E."/>
            <person name="Raffaele S."/>
            <person name="Robideau G.P."/>
            <person name="Thines M."/>
            <person name="Win J."/>
            <person name="Zerillo M.M."/>
            <person name="Beakes G.W."/>
            <person name="Boore J.L."/>
            <person name="Busam D."/>
            <person name="Dumas B."/>
            <person name="Ferriera S."/>
            <person name="Fuerstenberg S.I."/>
            <person name="Gachon C.M."/>
            <person name="Gaulin E."/>
            <person name="Govers F."/>
            <person name="Grenville-Briggs L."/>
            <person name="Horner N."/>
            <person name="Hostetler J."/>
            <person name="Jiang R.H."/>
            <person name="Johnson J."/>
            <person name="Krajaejun T."/>
            <person name="Lin H."/>
            <person name="Meijer H.J."/>
            <person name="Moore B."/>
            <person name="Morris P."/>
            <person name="Phuntmart V."/>
            <person name="Puiu D."/>
            <person name="Shetty J."/>
            <person name="Stajich J.E."/>
            <person name="Tripathy S."/>
            <person name="Wawra S."/>
            <person name="van West P."/>
            <person name="Whitty B.R."/>
            <person name="Coutinho P.M."/>
            <person name="Henrissat B."/>
            <person name="Martin F."/>
            <person name="Thomas P.D."/>
            <person name="Tyler B.M."/>
            <person name="De Vries R.P."/>
            <person name="Kamoun S."/>
            <person name="Yandell M."/>
            <person name="Tisserat N."/>
            <person name="Buell C.R."/>
        </authorList>
    </citation>
    <scope>NUCLEOTIDE SEQUENCE</scope>
    <source>
        <strain evidence="3">DAOM:BR144</strain>
    </source>
</reference>
<dbReference type="EnsemblProtists" id="PYU1_T011451">
    <property type="protein sequence ID" value="PYU1_T011451"/>
    <property type="gene ID" value="PYU1_G011426"/>
</dbReference>
<dbReference type="eggNOG" id="ENOG502SF65">
    <property type="taxonomic scope" value="Eukaryota"/>
</dbReference>